<evidence type="ECO:0000259" key="2">
    <source>
        <dbReference type="Pfam" id="PF14358"/>
    </source>
</evidence>
<dbReference type="AlphaFoldDB" id="A0A1J5TQ48"/>
<feature type="transmembrane region" description="Helical" evidence="1">
    <location>
        <begin position="72"/>
        <end position="89"/>
    </location>
</feature>
<keyword evidence="1" id="KW-0472">Membrane</keyword>
<keyword evidence="1" id="KW-0812">Transmembrane</keyword>
<keyword evidence="1" id="KW-1133">Transmembrane helix</keyword>
<name>A0A1J5TQ48_9ZZZZ</name>
<protein>
    <recommendedName>
        <fullName evidence="2">Flavinylation-associated cytochrome domain-containing protein</fullName>
    </recommendedName>
</protein>
<gene>
    <name evidence="3" type="ORF">GALL_17130</name>
</gene>
<reference evidence="3" key="1">
    <citation type="submission" date="2016-10" db="EMBL/GenBank/DDBJ databases">
        <title>Sequence of Gallionella enrichment culture.</title>
        <authorList>
            <person name="Poehlein A."/>
            <person name="Muehling M."/>
            <person name="Daniel R."/>
        </authorList>
    </citation>
    <scope>NUCLEOTIDE SEQUENCE</scope>
</reference>
<organism evidence="3">
    <name type="scientific">mine drainage metagenome</name>
    <dbReference type="NCBI Taxonomy" id="410659"/>
    <lineage>
        <taxon>unclassified sequences</taxon>
        <taxon>metagenomes</taxon>
        <taxon>ecological metagenomes</taxon>
    </lineage>
</organism>
<sequence>MSIPSKWVTPITAGAFLLSAVTGVLIFFHLDSGADKPVHEWFGLLLIVAAIVHVTANFAGLKLHLATLHGQLLIGAFVFVLLVSFTLFGNESGDPAFVQPIRALAQAPLTTLAQVAQVTPEELRTRLSQAGIQSTSDTQSLSELVGTDTRKQLQVLGTVLTTVD</sequence>
<evidence type="ECO:0000256" key="1">
    <source>
        <dbReference type="SAM" id="Phobius"/>
    </source>
</evidence>
<proteinExistence type="predicted"/>
<accession>A0A1J5TQ48</accession>
<comment type="caution">
    <text evidence="3">The sequence shown here is derived from an EMBL/GenBank/DDBJ whole genome shotgun (WGS) entry which is preliminary data.</text>
</comment>
<dbReference type="InterPro" id="IPR025517">
    <property type="entry name" value="DUF4405"/>
</dbReference>
<feature type="transmembrane region" description="Helical" evidence="1">
    <location>
        <begin position="7"/>
        <end position="29"/>
    </location>
</feature>
<dbReference type="EMBL" id="MLJW01000003">
    <property type="protein sequence ID" value="OIR18384.1"/>
    <property type="molecule type" value="Genomic_DNA"/>
</dbReference>
<feature type="domain" description="Flavinylation-associated cytochrome" evidence="2">
    <location>
        <begin position="7"/>
        <end position="57"/>
    </location>
</feature>
<dbReference type="Pfam" id="PF14358">
    <property type="entry name" value="DUF4405"/>
    <property type="match status" value="1"/>
</dbReference>
<evidence type="ECO:0000313" key="3">
    <source>
        <dbReference type="EMBL" id="OIR18384.1"/>
    </source>
</evidence>
<feature type="transmembrane region" description="Helical" evidence="1">
    <location>
        <begin position="41"/>
        <end position="60"/>
    </location>
</feature>